<dbReference type="Proteomes" id="UP000295500">
    <property type="component" value="Unassembled WGS sequence"/>
</dbReference>
<accession>A0A4R6PWV4</accession>
<comment type="caution">
    <text evidence="1">The sequence shown here is derived from an EMBL/GenBank/DDBJ whole genome shotgun (WGS) entry which is preliminary data.</text>
</comment>
<gene>
    <name evidence="1" type="ORF">EV211_1515</name>
</gene>
<protein>
    <submittedName>
        <fullName evidence="1">Uncharacterized protein</fullName>
    </submittedName>
</protein>
<name>A0A4R6PWV4_9FIRM</name>
<organism evidence="1 2">
    <name type="scientific">Aminicella lysinilytica</name>
    <dbReference type="NCBI Taxonomy" id="433323"/>
    <lineage>
        <taxon>Bacteria</taxon>
        <taxon>Bacillati</taxon>
        <taxon>Bacillota</taxon>
        <taxon>Clostridia</taxon>
        <taxon>Peptostreptococcales</taxon>
        <taxon>Anaerovoracaceae</taxon>
        <taxon>Aminicella</taxon>
    </lineage>
</organism>
<sequence length="115" mass="12942">MGIFKKKEIENQTSPDDGYRWRDGAYLCTVNDSFQADILESKLRGEGIPSERKYIGSSNYMEIVFGNNLVGDIELYVPAECLEDAKNIIIAVPLDDCEDWPAEDDCVDATPEDDK</sequence>
<keyword evidence="2" id="KW-1185">Reference proteome</keyword>
<dbReference type="OrthoDB" id="1739766at2"/>
<dbReference type="AlphaFoldDB" id="A0A4R6PWV4"/>
<dbReference type="RefSeq" id="WP_133529251.1">
    <property type="nucleotide sequence ID" value="NZ_SNXO01000051.1"/>
</dbReference>
<evidence type="ECO:0000313" key="1">
    <source>
        <dbReference type="EMBL" id="TDP48321.1"/>
    </source>
</evidence>
<reference evidence="1 2" key="1">
    <citation type="submission" date="2019-03" db="EMBL/GenBank/DDBJ databases">
        <title>Genomic Encyclopedia of Type Strains, Phase IV (KMG-IV): sequencing the most valuable type-strain genomes for metagenomic binning, comparative biology and taxonomic classification.</title>
        <authorList>
            <person name="Goeker M."/>
        </authorList>
    </citation>
    <scope>NUCLEOTIDE SEQUENCE [LARGE SCALE GENOMIC DNA]</scope>
    <source>
        <strain evidence="1 2">DSM 28287</strain>
    </source>
</reference>
<evidence type="ECO:0000313" key="2">
    <source>
        <dbReference type="Proteomes" id="UP000295500"/>
    </source>
</evidence>
<proteinExistence type="predicted"/>
<dbReference type="EMBL" id="SNXO01000051">
    <property type="protein sequence ID" value="TDP48321.1"/>
    <property type="molecule type" value="Genomic_DNA"/>
</dbReference>